<gene>
    <name evidence="1" type="ORF">SAMN06295955_10874</name>
</gene>
<name>A0A239IMR8_9SPHN</name>
<evidence type="ECO:0008006" key="3">
    <source>
        <dbReference type="Google" id="ProtNLM"/>
    </source>
</evidence>
<protein>
    <recommendedName>
        <fullName evidence="3">DUF3800 domain-containing protein</fullName>
    </recommendedName>
</protein>
<dbReference type="InterPro" id="IPR024524">
    <property type="entry name" value="DUF3800"/>
</dbReference>
<sequence length="203" mass="22756">MAVRLNKKVLCFVDEYGTAGTASFHLGAVFVLANEAGRLDKCFSDLLEPNANEVHAANMSDGYLQGLLHRLWNNAPQDRVIMLNQKFTAQDGDPPVLYARAVVETVKIGLKRFRTVLGRNTIANVDIITDVNHHNDHPDFMTELDRARLDDGRFKGVNRIVRLDSTASRLLQLADVVAYARKWIVAEELNAQGLRDRFGIEVL</sequence>
<dbReference type="Pfam" id="PF12686">
    <property type="entry name" value="DUF3800"/>
    <property type="match status" value="1"/>
</dbReference>
<proteinExistence type="predicted"/>
<reference evidence="1 2" key="1">
    <citation type="submission" date="2017-06" db="EMBL/GenBank/DDBJ databases">
        <authorList>
            <person name="Kim H.J."/>
            <person name="Triplett B.A."/>
        </authorList>
    </citation>
    <scope>NUCLEOTIDE SEQUENCE [LARGE SCALE GENOMIC DNA]</scope>
    <source>
        <strain evidence="1 2">DS15</strain>
    </source>
</reference>
<dbReference type="OrthoDB" id="8445418at2"/>
<dbReference type="RefSeq" id="WP_089216195.1">
    <property type="nucleotide sequence ID" value="NZ_FZPA01000008.1"/>
</dbReference>
<evidence type="ECO:0000313" key="1">
    <source>
        <dbReference type="EMBL" id="SNS94970.1"/>
    </source>
</evidence>
<organism evidence="1 2">
    <name type="scientific">Sphingopyxis indica</name>
    <dbReference type="NCBI Taxonomy" id="436663"/>
    <lineage>
        <taxon>Bacteria</taxon>
        <taxon>Pseudomonadati</taxon>
        <taxon>Pseudomonadota</taxon>
        <taxon>Alphaproteobacteria</taxon>
        <taxon>Sphingomonadales</taxon>
        <taxon>Sphingomonadaceae</taxon>
        <taxon>Sphingopyxis</taxon>
    </lineage>
</organism>
<dbReference type="Proteomes" id="UP000198339">
    <property type="component" value="Unassembled WGS sequence"/>
</dbReference>
<keyword evidence="2" id="KW-1185">Reference proteome</keyword>
<evidence type="ECO:0000313" key="2">
    <source>
        <dbReference type="Proteomes" id="UP000198339"/>
    </source>
</evidence>
<dbReference type="AlphaFoldDB" id="A0A239IMR8"/>
<dbReference type="EMBL" id="FZPA01000008">
    <property type="protein sequence ID" value="SNS94970.1"/>
    <property type="molecule type" value="Genomic_DNA"/>
</dbReference>
<accession>A0A239IMR8</accession>